<dbReference type="Pfam" id="PF00675">
    <property type="entry name" value="Peptidase_M16"/>
    <property type="match status" value="1"/>
</dbReference>
<feature type="signal peptide" evidence="6">
    <location>
        <begin position="1"/>
        <end position="19"/>
    </location>
</feature>
<proteinExistence type="inferred from homology"/>
<dbReference type="Pfam" id="PF05193">
    <property type="entry name" value="Peptidase_M16_C"/>
    <property type="match status" value="1"/>
</dbReference>
<evidence type="ECO:0000256" key="6">
    <source>
        <dbReference type="SAM" id="SignalP"/>
    </source>
</evidence>
<keyword evidence="10" id="KW-1185">Reference proteome</keyword>
<dbReference type="Gene3D" id="3.30.830.10">
    <property type="entry name" value="Metalloenzyme, LuxS/M16 peptidase-like"/>
    <property type="match status" value="2"/>
</dbReference>
<comment type="caution">
    <text evidence="9">The sequence shown here is derived from an EMBL/GenBank/DDBJ whole genome shotgun (WGS) entry which is preliminary data.</text>
</comment>
<dbReference type="InterPro" id="IPR007863">
    <property type="entry name" value="Peptidase_M16_C"/>
</dbReference>
<dbReference type="PANTHER" id="PTHR43690">
    <property type="entry name" value="NARDILYSIN"/>
    <property type="match status" value="1"/>
</dbReference>
<sequence>MRKWKIILATFLIAGVSSAQEVDYEEYDLDNGLHVILHQDNTAPVVITSIMYHVGGKDRTEGLTGFAHLFEHLLFDGSENIATGTWDEIVSSHGGQLNANTSQDRTYYYELFPSNNLELGLWMESERLLHPIISQEALDREIEVVKEERRLRYDNRPYGQLLPVLGETLFSNHPYKDPNIGYMPDLESATLQDVVAYNEKYYVPNNAVLIVAGDLDISKTKKLVADYFGPIPKGAEITRNNPKEAPITQEIRKKAYDPNIQIPAAMVAYRTPGFTERDARILDMISTYLSDGRSSKLYKKLVDDQKQALQIGAFNIGQEDYGMYLIFGLPVGETPLQTLVTEIEEEVEALRMGLISEKDYQKLQNKFENDFVNSNSTIAGIAGSLATNYMLYGDTSLINREIEIFRSITREEIRDVAIKYLKPTQRAVIEYLPGDKMDN</sequence>
<keyword evidence="4" id="KW-0862">Zinc</keyword>
<dbReference type="SUPFAM" id="SSF63411">
    <property type="entry name" value="LuxS/MPP-like metallohydrolase"/>
    <property type="match status" value="2"/>
</dbReference>
<name>A0ABT7WEJ6_9FLAO</name>
<organism evidence="9 10">
    <name type="scientific">Robiginitalea aurantiaca</name>
    <dbReference type="NCBI Taxonomy" id="3056915"/>
    <lineage>
        <taxon>Bacteria</taxon>
        <taxon>Pseudomonadati</taxon>
        <taxon>Bacteroidota</taxon>
        <taxon>Flavobacteriia</taxon>
        <taxon>Flavobacteriales</taxon>
        <taxon>Flavobacteriaceae</taxon>
        <taxon>Robiginitalea</taxon>
    </lineage>
</organism>
<keyword evidence="3" id="KW-0378">Hydrolase</keyword>
<feature type="domain" description="Peptidase M16 C-terminal" evidence="8">
    <location>
        <begin position="189"/>
        <end position="366"/>
    </location>
</feature>
<keyword evidence="2" id="KW-0645">Protease</keyword>
<dbReference type="InterPro" id="IPR011765">
    <property type="entry name" value="Pept_M16_N"/>
</dbReference>
<evidence type="ECO:0000259" key="8">
    <source>
        <dbReference type="Pfam" id="PF05193"/>
    </source>
</evidence>
<accession>A0ABT7WEJ6</accession>
<evidence type="ECO:0000256" key="5">
    <source>
        <dbReference type="ARBA" id="ARBA00023049"/>
    </source>
</evidence>
<protein>
    <submittedName>
        <fullName evidence="9">Pitrilysin family protein</fullName>
    </submittedName>
</protein>
<feature type="domain" description="Peptidase M16 N-terminal" evidence="7">
    <location>
        <begin position="35"/>
        <end position="176"/>
    </location>
</feature>
<evidence type="ECO:0000256" key="3">
    <source>
        <dbReference type="ARBA" id="ARBA00022801"/>
    </source>
</evidence>
<reference evidence="9" key="1">
    <citation type="submission" date="2023-06" db="EMBL/GenBank/DDBJ databases">
        <title>Robiginitalea aurantiacus sp. nov. and Algoriphagus sediminis sp. nov., isolated from coastal sediment.</title>
        <authorList>
            <person name="Zhou Z.Y."/>
            <person name="An J."/>
            <person name="Jia Y.W."/>
            <person name="Du Z.J."/>
        </authorList>
    </citation>
    <scope>NUCLEOTIDE SEQUENCE</scope>
    <source>
        <strain evidence="9">M39</strain>
    </source>
</reference>
<evidence type="ECO:0000256" key="2">
    <source>
        <dbReference type="ARBA" id="ARBA00022670"/>
    </source>
</evidence>
<evidence type="ECO:0000256" key="4">
    <source>
        <dbReference type="ARBA" id="ARBA00022833"/>
    </source>
</evidence>
<dbReference type="InterPro" id="IPR011249">
    <property type="entry name" value="Metalloenz_LuxS/M16"/>
</dbReference>
<dbReference type="EMBL" id="JAUDUY010000003">
    <property type="protein sequence ID" value="MDM9631337.1"/>
    <property type="molecule type" value="Genomic_DNA"/>
</dbReference>
<evidence type="ECO:0000256" key="1">
    <source>
        <dbReference type="ARBA" id="ARBA00007261"/>
    </source>
</evidence>
<dbReference type="InterPro" id="IPR050626">
    <property type="entry name" value="Peptidase_M16"/>
</dbReference>
<dbReference type="Proteomes" id="UP001174839">
    <property type="component" value="Unassembled WGS sequence"/>
</dbReference>
<keyword evidence="6" id="KW-0732">Signal</keyword>
<evidence type="ECO:0000313" key="10">
    <source>
        <dbReference type="Proteomes" id="UP001174839"/>
    </source>
</evidence>
<comment type="similarity">
    <text evidence="1">Belongs to the peptidase M16 family.</text>
</comment>
<dbReference type="PANTHER" id="PTHR43690:SF17">
    <property type="entry name" value="PROTEIN YHJJ"/>
    <property type="match status" value="1"/>
</dbReference>
<dbReference type="RefSeq" id="WP_289724695.1">
    <property type="nucleotide sequence ID" value="NZ_JAUDUY010000003.1"/>
</dbReference>
<evidence type="ECO:0000313" key="9">
    <source>
        <dbReference type="EMBL" id="MDM9631337.1"/>
    </source>
</evidence>
<feature type="chain" id="PRO_5045487127" evidence="6">
    <location>
        <begin position="20"/>
        <end position="439"/>
    </location>
</feature>
<keyword evidence="5" id="KW-0482">Metalloprotease</keyword>
<gene>
    <name evidence="9" type="ORF">QU605_07640</name>
</gene>
<evidence type="ECO:0000259" key="7">
    <source>
        <dbReference type="Pfam" id="PF00675"/>
    </source>
</evidence>